<keyword evidence="3" id="KW-1185">Reference proteome</keyword>
<dbReference type="RefSeq" id="WP_108720980.1">
    <property type="nucleotide sequence ID" value="NZ_CP113865.1"/>
</dbReference>
<protein>
    <submittedName>
        <fullName evidence="2">MarR family transcriptional regulator</fullName>
    </submittedName>
</protein>
<dbReference type="PANTHER" id="PTHR33164">
    <property type="entry name" value="TRANSCRIPTIONAL REGULATOR, MARR FAMILY"/>
    <property type="match status" value="1"/>
</dbReference>
<dbReference type="InterPro" id="IPR000835">
    <property type="entry name" value="HTH_MarR-typ"/>
</dbReference>
<name>A0ABY7BNQ8_9FIRM</name>
<proteinExistence type="predicted"/>
<dbReference type="Gene3D" id="1.10.10.10">
    <property type="entry name" value="Winged helix-like DNA-binding domain superfamily/Winged helix DNA-binding domain"/>
    <property type="match status" value="1"/>
</dbReference>
<dbReference type="InterPro" id="IPR036388">
    <property type="entry name" value="WH-like_DNA-bd_sf"/>
</dbReference>
<dbReference type="EMBL" id="CP113865">
    <property type="protein sequence ID" value="WAM33686.1"/>
    <property type="molecule type" value="Genomic_DNA"/>
</dbReference>
<feature type="domain" description="HTH marR-type" evidence="1">
    <location>
        <begin position="7"/>
        <end position="143"/>
    </location>
</feature>
<evidence type="ECO:0000313" key="3">
    <source>
        <dbReference type="Proteomes" id="UP001164909"/>
    </source>
</evidence>
<dbReference type="SUPFAM" id="SSF46785">
    <property type="entry name" value="Winged helix' DNA-binding domain"/>
    <property type="match status" value="1"/>
</dbReference>
<accession>A0ABY7BNQ8</accession>
<dbReference type="SMART" id="SM00347">
    <property type="entry name" value="HTH_MARR"/>
    <property type="match status" value="1"/>
</dbReference>
<dbReference type="PRINTS" id="PR00598">
    <property type="entry name" value="HTHMARR"/>
</dbReference>
<evidence type="ECO:0000313" key="2">
    <source>
        <dbReference type="EMBL" id="WAM33686.1"/>
    </source>
</evidence>
<dbReference type="InterPro" id="IPR039422">
    <property type="entry name" value="MarR/SlyA-like"/>
</dbReference>
<gene>
    <name evidence="2" type="ORF">OTK00_002211</name>
</gene>
<dbReference type="PANTHER" id="PTHR33164:SF43">
    <property type="entry name" value="HTH-TYPE TRANSCRIPTIONAL REPRESSOR YETL"/>
    <property type="match status" value="1"/>
</dbReference>
<reference evidence="2" key="1">
    <citation type="submission" date="2022-12" db="EMBL/GenBank/DDBJ databases">
        <authorList>
            <person name="Bing R.G."/>
            <person name="Willard D.J."/>
            <person name="Manesh M.J.H."/>
            <person name="Laemthong T."/>
            <person name="Crosby J.R."/>
            <person name="Kelly R.M."/>
        </authorList>
    </citation>
    <scope>NUCLEOTIDE SEQUENCE</scope>
    <source>
        <strain evidence="2">DSM 8990</strain>
    </source>
</reference>
<dbReference type="PROSITE" id="PS50995">
    <property type="entry name" value="HTH_MARR_2"/>
    <property type="match status" value="1"/>
</dbReference>
<dbReference type="Proteomes" id="UP001164909">
    <property type="component" value="Chromosome"/>
</dbReference>
<dbReference type="InterPro" id="IPR036390">
    <property type="entry name" value="WH_DNA-bd_sf"/>
</dbReference>
<sequence>MENKCEEKAIYEMLRAIRRKLNSRLKIEEFFDCEDVLTFGEQQVIMVLSENSQPMTMKDIAKELGISPSTLTGIVDRLVEKGIVNREPDNQDRRKLQVFLTEKGKNMVKKVTDFRTRVLEPVLKNLSHEEISLLIKIIQKINEAL</sequence>
<dbReference type="InterPro" id="IPR011991">
    <property type="entry name" value="ArsR-like_HTH"/>
</dbReference>
<dbReference type="Pfam" id="PF01047">
    <property type="entry name" value="MarR"/>
    <property type="match status" value="1"/>
</dbReference>
<organism evidence="2 3">
    <name type="scientific">Caldicellulosiruptor morganii</name>
    <dbReference type="NCBI Taxonomy" id="1387555"/>
    <lineage>
        <taxon>Bacteria</taxon>
        <taxon>Bacillati</taxon>
        <taxon>Bacillota</taxon>
        <taxon>Bacillota incertae sedis</taxon>
        <taxon>Caldicellulosiruptorales</taxon>
        <taxon>Caldicellulosiruptoraceae</taxon>
        <taxon>Caldicellulosiruptor</taxon>
    </lineage>
</organism>
<evidence type="ECO:0000259" key="1">
    <source>
        <dbReference type="PROSITE" id="PS50995"/>
    </source>
</evidence>
<dbReference type="CDD" id="cd00090">
    <property type="entry name" value="HTH_ARSR"/>
    <property type="match status" value="1"/>
</dbReference>